<reference evidence="2" key="1">
    <citation type="submission" date="2016-05" db="EMBL/GenBank/DDBJ databases">
        <authorList>
            <person name="Lavstsen T."/>
            <person name="Jespersen J.S."/>
        </authorList>
    </citation>
    <scope>NUCLEOTIDE SEQUENCE</scope>
    <source>
        <tissue evidence="2">Brain</tissue>
    </source>
</reference>
<name>A0A1A8ALW1_NOTFU</name>
<dbReference type="SUPFAM" id="SSF53098">
    <property type="entry name" value="Ribonuclease H-like"/>
    <property type="match status" value="1"/>
</dbReference>
<evidence type="ECO:0000259" key="1">
    <source>
        <dbReference type="PROSITE" id="PS50994"/>
    </source>
</evidence>
<protein>
    <recommendedName>
        <fullName evidence="1">Integrase catalytic domain-containing protein</fullName>
    </recommendedName>
</protein>
<dbReference type="Gene3D" id="3.30.420.10">
    <property type="entry name" value="Ribonuclease H-like superfamily/Ribonuclease H"/>
    <property type="match status" value="1"/>
</dbReference>
<dbReference type="PANTHER" id="PTHR37984:SF5">
    <property type="entry name" value="PROTEIN NYNRIN-LIKE"/>
    <property type="match status" value="1"/>
</dbReference>
<dbReference type="AlphaFoldDB" id="A0A1A8ALW1"/>
<accession>A0A1A8ALW1</accession>
<organism evidence="2">
    <name type="scientific">Nothobranchius furzeri</name>
    <name type="common">Turquoise killifish</name>
    <dbReference type="NCBI Taxonomy" id="105023"/>
    <lineage>
        <taxon>Eukaryota</taxon>
        <taxon>Metazoa</taxon>
        <taxon>Chordata</taxon>
        <taxon>Craniata</taxon>
        <taxon>Vertebrata</taxon>
        <taxon>Euteleostomi</taxon>
        <taxon>Actinopterygii</taxon>
        <taxon>Neopterygii</taxon>
        <taxon>Teleostei</taxon>
        <taxon>Neoteleostei</taxon>
        <taxon>Acanthomorphata</taxon>
        <taxon>Ovalentaria</taxon>
        <taxon>Atherinomorphae</taxon>
        <taxon>Cyprinodontiformes</taxon>
        <taxon>Nothobranchiidae</taxon>
        <taxon>Nothobranchius</taxon>
    </lineage>
</organism>
<dbReference type="PANTHER" id="PTHR37984">
    <property type="entry name" value="PROTEIN CBG26694"/>
    <property type="match status" value="1"/>
</dbReference>
<feature type="domain" description="Integrase catalytic" evidence="1">
    <location>
        <begin position="34"/>
        <end position="114"/>
    </location>
</feature>
<gene>
    <name evidence="2" type="primary">CU459095.1</name>
</gene>
<dbReference type="EMBL" id="HADY01016971">
    <property type="protein sequence ID" value="SBP55456.1"/>
    <property type="molecule type" value="Transcribed_RNA"/>
</dbReference>
<reference evidence="2" key="2">
    <citation type="submission" date="2016-06" db="EMBL/GenBank/DDBJ databases">
        <title>The genome of a short-lived fish provides insights into sex chromosome evolution and the genetic control of aging.</title>
        <authorList>
            <person name="Reichwald K."/>
            <person name="Felder M."/>
            <person name="Petzold A."/>
            <person name="Koch P."/>
            <person name="Groth M."/>
            <person name="Platzer M."/>
        </authorList>
    </citation>
    <scope>NUCLEOTIDE SEQUENCE</scope>
    <source>
        <tissue evidence="2">Brain</tissue>
    </source>
</reference>
<proteinExistence type="predicted"/>
<dbReference type="GO" id="GO:0015074">
    <property type="term" value="P:DNA integration"/>
    <property type="evidence" value="ECO:0007669"/>
    <property type="project" value="InterPro"/>
</dbReference>
<dbReference type="PROSITE" id="PS50994">
    <property type="entry name" value="INTEGRASE"/>
    <property type="match status" value="1"/>
</dbReference>
<evidence type="ECO:0000313" key="2">
    <source>
        <dbReference type="EMBL" id="SBP55456.1"/>
    </source>
</evidence>
<dbReference type="InterPro" id="IPR001584">
    <property type="entry name" value="Integrase_cat-core"/>
</dbReference>
<dbReference type="InterPro" id="IPR036397">
    <property type="entry name" value="RNaseH_sf"/>
</dbReference>
<dbReference type="GO" id="GO:0003676">
    <property type="term" value="F:nucleic acid binding"/>
    <property type="evidence" value="ECO:0007669"/>
    <property type="project" value="InterPro"/>
</dbReference>
<dbReference type="InterPro" id="IPR050951">
    <property type="entry name" value="Retrovirus_Pol_polyprotein"/>
</dbReference>
<dbReference type="InterPro" id="IPR012337">
    <property type="entry name" value="RNaseH-like_sf"/>
</dbReference>
<sequence>MAKDVEEFVAACGVCARSKSSNRPATGDLQPLPIPKRPWSHVGLDFVTGLPMVDGLDTIILTIVDRFSKAVHLVALQGLPTAKQTAELFLEHVVHLHGFPSDIVSDRGPQFTVR</sequence>